<evidence type="ECO:0000256" key="1">
    <source>
        <dbReference type="ARBA" id="ARBA00009947"/>
    </source>
</evidence>
<dbReference type="SUPFAM" id="SSF143113">
    <property type="entry name" value="NAP-like"/>
    <property type="match status" value="1"/>
</dbReference>
<reference evidence="3 4" key="1">
    <citation type="submission" date="2020-04" db="EMBL/GenBank/DDBJ databases">
        <title>Perkinsus chesapeaki whole genome sequence.</title>
        <authorList>
            <person name="Bogema D.R."/>
        </authorList>
    </citation>
    <scope>NUCLEOTIDE SEQUENCE [LARGE SCALE GENOMIC DNA]</scope>
    <source>
        <strain evidence="3">ATCC PRA-425</strain>
    </source>
</reference>
<dbReference type="OrthoDB" id="27325at2759"/>
<name>A0A7J6M160_PERCH</name>
<dbReference type="EMBL" id="JAAPAO010000265">
    <property type="protein sequence ID" value="KAF4665293.1"/>
    <property type="molecule type" value="Genomic_DNA"/>
</dbReference>
<organism evidence="3 4">
    <name type="scientific">Perkinsus chesapeaki</name>
    <name type="common">Clam parasite</name>
    <name type="synonym">Perkinsus andrewsi</name>
    <dbReference type="NCBI Taxonomy" id="330153"/>
    <lineage>
        <taxon>Eukaryota</taxon>
        <taxon>Sar</taxon>
        <taxon>Alveolata</taxon>
        <taxon>Perkinsozoa</taxon>
        <taxon>Perkinsea</taxon>
        <taxon>Perkinsida</taxon>
        <taxon>Perkinsidae</taxon>
        <taxon>Perkinsus</taxon>
    </lineage>
</organism>
<protein>
    <submittedName>
        <fullName evidence="3">Uncharacterized protein</fullName>
    </submittedName>
</protein>
<dbReference type="InterPro" id="IPR037231">
    <property type="entry name" value="NAP-like_sf"/>
</dbReference>
<dbReference type="InterPro" id="IPR002164">
    <property type="entry name" value="NAP_family"/>
</dbReference>
<dbReference type="GO" id="GO:0005634">
    <property type="term" value="C:nucleus"/>
    <property type="evidence" value="ECO:0007669"/>
    <property type="project" value="InterPro"/>
</dbReference>
<dbReference type="AlphaFoldDB" id="A0A7J6M160"/>
<proteinExistence type="inferred from homology"/>
<keyword evidence="4" id="KW-1185">Reference proteome</keyword>
<dbReference type="Proteomes" id="UP000591131">
    <property type="component" value="Unassembled WGS sequence"/>
</dbReference>
<gene>
    <name evidence="3" type="ORF">FOL47_004666</name>
</gene>
<comment type="similarity">
    <text evidence="1 2">Belongs to the nucleosome assembly protein (NAP) family.</text>
</comment>
<dbReference type="Pfam" id="PF00956">
    <property type="entry name" value="NAP"/>
    <property type="match status" value="1"/>
</dbReference>
<sequence>MSLYVDRGEVPIDNGDFRAEMDKLDNEFISEMSRVAGAYLNRREELIEQQHNSRQYGRYEEVTVSTRQRRFYWLQCMLNHPVMKGLIRPADEDLLAYLTNIISRPLFDSQVGDGDNSRLGETGFELIFVFDDNPYFEETLLKKTYIMSIGQDVRPVEPLVYMGWTWPGLEISLLSITSSTVTWRPGRDVTMEYHSRRQKNKKTGETRMVMEAEPCGSFFTFFNTLTPSPEGELSEYEPCDLRALELAMQYDFRIATTIRDSLIPQVV</sequence>
<evidence type="ECO:0000256" key="2">
    <source>
        <dbReference type="RuleBase" id="RU003876"/>
    </source>
</evidence>
<evidence type="ECO:0000313" key="4">
    <source>
        <dbReference type="Proteomes" id="UP000591131"/>
    </source>
</evidence>
<accession>A0A7J6M160</accession>
<evidence type="ECO:0000313" key="3">
    <source>
        <dbReference type="EMBL" id="KAF4665293.1"/>
    </source>
</evidence>
<dbReference type="GO" id="GO:0006334">
    <property type="term" value="P:nucleosome assembly"/>
    <property type="evidence" value="ECO:0007669"/>
    <property type="project" value="InterPro"/>
</dbReference>
<dbReference type="Gene3D" id="3.30.1120.90">
    <property type="entry name" value="Nucleosome assembly protein"/>
    <property type="match status" value="1"/>
</dbReference>
<comment type="caution">
    <text evidence="3">The sequence shown here is derived from an EMBL/GenBank/DDBJ whole genome shotgun (WGS) entry which is preliminary data.</text>
</comment>
<dbReference type="PANTHER" id="PTHR11875">
    <property type="entry name" value="TESTIS-SPECIFIC Y-ENCODED PROTEIN"/>
    <property type="match status" value="1"/>
</dbReference>